<dbReference type="InterPro" id="IPR029753">
    <property type="entry name" value="D-isomer_DH_CS"/>
</dbReference>
<organism evidence="7 8">
    <name type="scientific">Pseudorhizobium pelagicum</name>
    <dbReference type="NCBI Taxonomy" id="1509405"/>
    <lineage>
        <taxon>Bacteria</taxon>
        <taxon>Pseudomonadati</taxon>
        <taxon>Pseudomonadota</taxon>
        <taxon>Alphaproteobacteria</taxon>
        <taxon>Hyphomicrobiales</taxon>
        <taxon>Rhizobiaceae</taxon>
        <taxon>Rhizobium/Agrobacterium group</taxon>
        <taxon>Pseudorhizobium</taxon>
    </lineage>
</organism>
<dbReference type="PROSITE" id="PS00671">
    <property type="entry name" value="D_2_HYDROXYACID_DH_3"/>
    <property type="match status" value="1"/>
</dbReference>
<dbReference type="SUPFAM" id="SSF51735">
    <property type="entry name" value="NAD(P)-binding Rossmann-fold domains"/>
    <property type="match status" value="1"/>
</dbReference>
<dbReference type="Gene3D" id="3.40.50.720">
    <property type="entry name" value="NAD(P)-binding Rossmann-like Domain"/>
    <property type="match status" value="2"/>
</dbReference>
<dbReference type="OrthoDB" id="9793626at2"/>
<dbReference type="CDD" id="cd12183">
    <property type="entry name" value="LDH_like_2"/>
    <property type="match status" value="1"/>
</dbReference>
<comment type="similarity">
    <text evidence="1 4">Belongs to the D-isomer specific 2-hydroxyacid dehydrogenase family.</text>
</comment>
<dbReference type="RefSeq" id="WP_037161849.1">
    <property type="nucleotide sequence ID" value="NZ_CAJXID010000004.1"/>
</dbReference>
<dbReference type="InterPro" id="IPR006139">
    <property type="entry name" value="D-isomer_2_OHA_DH_cat_dom"/>
</dbReference>
<dbReference type="EMBL" id="JOKJ01000018">
    <property type="protein sequence ID" value="KEQ05842.1"/>
    <property type="molecule type" value="Genomic_DNA"/>
</dbReference>
<dbReference type="InterPro" id="IPR006140">
    <property type="entry name" value="D-isomer_DH_NAD-bd"/>
</dbReference>
<sequence>MRVTIFSTKPYDRHFLDRGWQAGLDLQYCEARLSLETVALAEGSAAICAFVNDNLSRPVLKRLADYGVRLIALRSAGFNNVDLVAAEELGLTVARVPAYSPHAVAEHTMAIILALNRKIHRAYNRVREGNFALDGLLGFDLHGKTFGIVGTGKIGAVLARIVTGFGCRLLGHDLQQNPDCLALGMTYVDREEIFRESDILSLNCPLTPDTYHMIRSDTLPLLKPGVMLINTSRGAVIDAHAAIAGLKDGTIGSLGLDVYEEEADLFFEDLSNEMLRDDVFARLLTFPNVLITGHQAFFTHEALEAIAETTIGNIAAFRDTGRPLHAVTVDFLADKG</sequence>
<dbReference type="PANTHER" id="PTHR43026:SF1">
    <property type="entry name" value="2-HYDROXYACID DEHYDROGENASE HOMOLOG 1-RELATED"/>
    <property type="match status" value="1"/>
</dbReference>
<keyword evidence="3" id="KW-0520">NAD</keyword>
<evidence type="ECO:0000313" key="8">
    <source>
        <dbReference type="Proteomes" id="UP000052167"/>
    </source>
</evidence>
<evidence type="ECO:0000259" key="5">
    <source>
        <dbReference type="Pfam" id="PF00389"/>
    </source>
</evidence>
<protein>
    <submittedName>
        <fullName evidence="7">2-hydroxyacid dehydrogenase</fullName>
    </submittedName>
</protein>
<evidence type="ECO:0000259" key="6">
    <source>
        <dbReference type="Pfam" id="PF02826"/>
    </source>
</evidence>
<dbReference type="GO" id="GO:0008720">
    <property type="term" value="F:D-lactate dehydrogenase (NAD+) activity"/>
    <property type="evidence" value="ECO:0007669"/>
    <property type="project" value="TreeGrafter"/>
</dbReference>
<keyword evidence="8" id="KW-1185">Reference proteome</keyword>
<dbReference type="Pfam" id="PF02826">
    <property type="entry name" value="2-Hacid_dh_C"/>
    <property type="match status" value="1"/>
</dbReference>
<dbReference type="SUPFAM" id="SSF52283">
    <property type="entry name" value="Formate/glycerate dehydrogenase catalytic domain-like"/>
    <property type="match status" value="1"/>
</dbReference>
<dbReference type="InterPro" id="IPR058205">
    <property type="entry name" value="D-LDH-like"/>
</dbReference>
<dbReference type="Pfam" id="PF00389">
    <property type="entry name" value="2-Hacid_dh"/>
    <property type="match status" value="1"/>
</dbReference>
<name>A0A922TAH0_9HYPH</name>
<keyword evidence="2 4" id="KW-0560">Oxidoreductase</keyword>
<evidence type="ECO:0000256" key="4">
    <source>
        <dbReference type="RuleBase" id="RU003719"/>
    </source>
</evidence>
<feature type="domain" description="D-isomer specific 2-hydroxyacid dehydrogenase catalytic" evidence="5">
    <location>
        <begin position="4"/>
        <end position="327"/>
    </location>
</feature>
<proteinExistence type="inferred from homology"/>
<dbReference type="PANTHER" id="PTHR43026">
    <property type="entry name" value="2-HYDROXYACID DEHYDROGENASE HOMOLOG 1-RELATED"/>
    <property type="match status" value="1"/>
</dbReference>
<gene>
    <name evidence="7" type="ORF">GV68_08030</name>
</gene>
<dbReference type="InterPro" id="IPR036291">
    <property type="entry name" value="NAD(P)-bd_dom_sf"/>
</dbReference>
<evidence type="ECO:0000313" key="7">
    <source>
        <dbReference type="EMBL" id="KEQ05842.1"/>
    </source>
</evidence>
<evidence type="ECO:0000256" key="2">
    <source>
        <dbReference type="ARBA" id="ARBA00023002"/>
    </source>
</evidence>
<dbReference type="GO" id="GO:0051287">
    <property type="term" value="F:NAD binding"/>
    <property type="evidence" value="ECO:0007669"/>
    <property type="project" value="InterPro"/>
</dbReference>
<dbReference type="Proteomes" id="UP000052167">
    <property type="component" value="Unassembled WGS sequence"/>
</dbReference>
<evidence type="ECO:0000256" key="3">
    <source>
        <dbReference type="ARBA" id="ARBA00023027"/>
    </source>
</evidence>
<accession>A0A922TAH0</accession>
<evidence type="ECO:0000256" key="1">
    <source>
        <dbReference type="ARBA" id="ARBA00005854"/>
    </source>
</evidence>
<reference evidence="7 8" key="1">
    <citation type="submission" date="2014-06" db="EMBL/GenBank/DDBJ databases">
        <title>Rhizobium pelagicum/R2-400B4.</title>
        <authorList>
            <person name="Kimes N.E."/>
            <person name="Lopez-Perez M."/>
        </authorList>
    </citation>
    <scope>NUCLEOTIDE SEQUENCE [LARGE SCALE GENOMIC DNA]</scope>
    <source>
        <strain evidence="7 8">R2-400B4</strain>
    </source>
</reference>
<dbReference type="AlphaFoldDB" id="A0A922TAH0"/>
<comment type="caution">
    <text evidence="7">The sequence shown here is derived from an EMBL/GenBank/DDBJ whole genome shotgun (WGS) entry which is preliminary data.</text>
</comment>
<feature type="domain" description="D-isomer specific 2-hydroxyacid dehydrogenase NAD-binding" evidence="6">
    <location>
        <begin position="109"/>
        <end position="296"/>
    </location>
</feature>